<dbReference type="PANTHER" id="PTHR47447">
    <property type="entry name" value="OS03G0856100 PROTEIN"/>
    <property type="match status" value="1"/>
</dbReference>
<dbReference type="InterPro" id="IPR011990">
    <property type="entry name" value="TPR-like_helical_dom_sf"/>
</dbReference>
<feature type="repeat" description="PPR" evidence="3">
    <location>
        <begin position="225"/>
        <end position="259"/>
    </location>
</feature>
<dbReference type="PANTHER" id="PTHR47447:SF17">
    <property type="entry name" value="OS12G0638900 PROTEIN"/>
    <property type="match status" value="1"/>
</dbReference>
<dbReference type="Pfam" id="PF01535">
    <property type="entry name" value="PPR"/>
    <property type="match status" value="1"/>
</dbReference>
<evidence type="ECO:0008006" key="6">
    <source>
        <dbReference type="Google" id="ProtNLM"/>
    </source>
</evidence>
<protein>
    <recommendedName>
        <fullName evidence="6">Pentatricopeptide repeat-containing protein</fullName>
    </recommendedName>
</protein>
<dbReference type="NCBIfam" id="TIGR00756">
    <property type="entry name" value="PPR"/>
    <property type="match status" value="3"/>
</dbReference>
<evidence type="ECO:0000313" key="5">
    <source>
        <dbReference type="Proteomes" id="UP000222542"/>
    </source>
</evidence>
<keyword evidence="2" id="KW-0677">Repeat</keyword>
<dbReference type="InterPro" id="IPR002885">
    <property type="entry name" value="PPR_rpt"/>
</dbReference>
<sequence>MRRLAPPNRICLDSELLILSWGVHTEVCPSEWGPESWQIPFDKADTGVALVTAQPTNDIVRFGPRPMALKLVARVKDMFTYIPSISPVDVGLLILSWGVTNSLDLGLVKLTHPEVYIFGLLRKQHWYEPRCHTYAKLLCCTKVRRFGRIEYILAEMVFLGIECTSVTYNTIIDGYSKAKLFELMESSLTNMIDSETAFPDVFTLGNLRKWRSGMKNSRNRFYSPTVMSYNIIIETLGKAGLIKNMEQFFLQMKHEGMKPTSFTYCSLVSAYSRAELLENVDSIMRQVGNSDVVLDTPFFNCIINTYGQAGDIERMVALFLEMQVRKCKPDHITYSTMIQAYNSQGIIEAANDLKTKMITSCGTLSTHTI</sequence>
<dbReference type="Proteomes" id="UP000222542">
    <property type="component" value="Unassembled WGS sequence"/>
</dbReference>
<reference evidence="4 5" key="2">
    <citation type="journal article" date="2017" name="Genome Biol.">
        <title>New reference genome sequences of hot pepper reveal the massive evolution of plant disease-resistance genes by retroduplication.</title>
        <authorList>
            <person name="Kim S."/>
            <person name="Park J."/>
            <person name="Yeom S.I."/>
            <person name="Kim Y.M."/>
            <person name="Seo E."/>
            <person name="Kim K.T."/>
            <person name="Kim M.S."/>
            <person name="Lee J.M."/>
            <person name="Cheong K."/>
            <person name="Shin H.S."/>
            <person name="Kim S.B."/>
            <person name="Han K."/>
            <person name="Lee J."/>
            <person name="Park M."/>
            <person name="Lee H.A."/>
            <person name="Lee H.Y."/>
            <person name="Lee Y."/>
            <person name="Oh S."/>
            <person name="Lee J.H."/>
            <person name="Choi E."/>
            <person name="Choi E."/>
            <person name="Lee S.E."/>
            <person name="Jeon J."/>
            <person name="Kim H."/>
            <person name="Choi G."/>
            <person name="Song H."/>
            <person name="Lee J."/>
            <person name="Lee S.C."/>
            <person name="Kwon J.K."/>
            <person name="Lee H.Y."/>
            <person name="Koo N."/>
            <person name="Hong Y."/>
            <person name="Kim R.W."/>
            <person name="Kang W.H."/>
            <person name="Huh J.H."/>
            <person name="Kang B.C."/>
            <person name="Yang T.J."/>
            <person name="Lee Y.H."/>
            <person name="Bennetzen J.L."/>
            <person name="Choi D."/>
        </authorList>
    </citation>
    <scope>NUCLEOTIDE SEQUENCE [LARGE SCALE GENOMIC DNA]</scope>
    <source>
        <strain evidence="5">cv. CM334</strain>
    </source>
</reference>
<organism evidence="4 5">
    <name type="scientific">Capsicum annuum</name>
    <name type="common">Capsicum pepper</name>
    <dbReference type="NCBI Taxonomy" id="4072"/>
    <lineage>
        <taxon>Eukaryota</taxon>
        <taxon>Viridiplantae</taxon>
        <taxon>Streptophyta</taxon>
        <taxon>Embryophyta</taxon>
        <taxon>Tracheophyta</taxon>
        <taxon>Spermatophyta</taxon>
        <taxon>Magnoliopsida</taxon>
        <taxon>eudicotyledons</taxon>
        <taxon>Gunneridae</taxon>
        <taxon>Pentapetalae</taxon>
        <taxon>asterids</taxon>
        <taxon>lamiids</taxon>
        <taxon>Solanales</taxon>
        <taxon>Solanaceae</taxon>
        <taxon>Solanoideae</taxon>
        <taxon>Capsiceae</taxon>
        <taxon>Capsicum</taxon>
    </lineage>
</organism>
<evidence type="ECO:0000256" key="3">
    <source>
        <dbReference type="PROSITE-ProRule" id="PRU00708"/>
    </source>
</evidence>
<keyword evidence="5" id="KW-1185">Reference proteome</keyword>
<evidence type="ECO:0000256" key="1">
    <source>
        <dbReference type="ARBA" id="ARBA00007626"/>
    </source>
</evidence>
<reference evidence="4 5" key="1">
    <citation type="journal article" date="2014" name="Nat. Genet.">
        <title>Genome sequence of the hot pepper provides insights into the evolution of pungency in Capsicum species.</title>
        <authorList>
            <person name="Kim S."/>
            <person name="Park M."/>
            <person name="Yeom S.I."/>
            <person name="Kim Y.M."/>
            <person name="Lee J.M."/>
            <person name="Lee H.A."/>
            <person name="Seo E."/>
            <person name="Choi J."/>
            <person name="Cheong K."/>
            <person name="Kim K.T."/>
            <person name="Jung K."/>
            <person name="Lee G.W."/>
            <person name="Oh S.K."/>
            <person name="Bae C."/>
            <person name="Kim S.B."/>
            <person name="Lee H.Y."/>
            <person name="Kim S.Y."/>
            <person name="Kim M.S."/>
            <person name="Kang B.C."/>
            <person name="Jo Y.D."/>
            <person name="Yang H.B."/>
            <person name="Jeong H.J."/>
            <person name="Kang W.H."/>
            <person name="Kwon J.K."/>
            <person name="Shin C."/>
            <person name="Lim J.Y."/>
            <person name="Park J.H."/>
            <person name="Huh J.H."/>
            <person name="Kim J.S."/>
            <person name="Kim B.D."/>
            <person name="Cohen O."/>
            <person name="Paran I."/>
            <person name="Suh M.C."/>
            <person name="Lee S.B."/>
            <person name="Kim Y.K."/>
            <person name="Shin Y."/>
            <person name="Noh S.J."/>
            <person name="Park J."/>
            <person name="Seo Y.S."/>
            <person name="Kwon S.Y."/>
            <person name="Kim H.A."/>
            <person name="Park J.M."/>
            <person name="Kim H.J."/>
            <person name="Choi S.B."/>
            <person name="Bosland P.W."/>
            <person name="Reeves G."/>
            <person name="Jo S.H."/>
            <person name="Lee B.W."/>
            <person name="Cho H.T."/>
            <person name="Choi H.S."/>
            <person name="Lee M.S."/>
            <person name="Yu Y."/>
            <person name="Do Choi Y."/>
            <person name="Park B.S."/>
            <person name="van Deynze A."/>
            <person name="Ashrafi H."/>
            <person name="Hill T."/>
            <person name="Kim W.T."/>
            <person name="Pai H.S."/>
            <person name="Ahn H.K."/>
            <person name="Yeam I."/>
            <person name="Giovannoni J.J."/>
            <person name="Rose J.K."/>
            <person name="Sorensen I."/>
            <person name="Lee S.J."/>
            <person name="Kim R.W."/>
            <person name="Choi I.Y."/>
            <person name="Choi B.S."/>
            <person name="Lim J.S."/>
            <person name="Lee Y.H."/>
            <person name="Choi D."/>
        </authorList>
    </citation>
    <scope>NUCLEOTIDE SEQUENCE [LARGE SCALE GENOMIC DNA]</scope>
    <source>
        <strain evidence="5">cv. CM334</strain>
    </source>
</reference>
<accession>A0A2G2Y6L8</accession>
<comment type="caution">
    <text evidence="4">The sequence shown here is derived from an EMBL/GenBank/DDBJ whole genome shotgun (WGS) entry which is preliminary data.</text>
</comment>
<evidence type="ECO:0000256" key="2">
    <source>
        <dbReference type="ARBA" id="ARBA00022737"/>
    </source>
</evidence>
<dbReference type="AlphaFoldDB" id="A0A2G2Y6L8"/>
<dbReference type="Pfam" id="PF13041">
    <property type="entry name" value="PPR_2"/>
    <property type="match status" value="2"/>
</dbReference>
<name>A0A2G2Y6L8_CAPAN</name>
<gene>
    <name evidence="4" type="ORF">T459_29832</name>
</gene>
<dbReference type="Gene3D" id="1.25.40.10">
    <property type="entry name" value="Tetratricopeptide repeat domain"/>
    <property type="match status" value="3"/>
</dbReference>
<dbReference type="EMBL" id="AYRZ02000012">
    <property type="protein sequence ID" value="PHT65407.1"/>
    <property type="molecule type" value="Genomic_DNA"/>
</dbReference>
<dbReference type="PROSITE" id="PS51375">
    <property type="entry name" value="PPR"/>
    <property type="match status" value="2"/>
</dbReference>
<comment type="similarity">
    <text evidence="1">Belongs to the PPR family. P subfamily.</text>
</comment>
<dbReference type="Gramene" id="PHT65407">
    <property type="protein sequence ID" value="PHT65407"/>
    <property type="gene ID" value="T459_29832"/>
</dbReference>
<proteinExistence type="inferred from homology"/>
<feature type="repeat" description="PPR" evidence="3">
    <location>
        <begin position="295"/>
        <end position="329"/>
    </location>
</feature>
<evidence type="ECO:0000313" key="4">
    <source>
        <dbReference type="EMBL" id="PHT65407.1"/>
    </source>
</evidence>